<accession>A0ABW1Z504</accession>
<sequence>MAETIAFRPTGVSEVTQAIAMAEATARKARLAAARAAEARSKAEEAARRVAAMREKSSGAVPVAKPLAEALGSGPVAKAIAQGPILPAGLAADAADAPREVLPTLPIRKNRIADIKRNSVGKRAEEFAGMPSGVIRVASNLRSQRTERDRQRTEIRRTVPAREMGAMLDPVAHEAGLHVPAKRVKRPLMTPRLAFLIALLVVFTLYATGNIPQLDLWMNGIIDATQAHNDTVVSMIYGHWSSILYGICVVLAAMIGFGLFQNHRKQQLTSIA</sequence>
<gene>
    <name evidence="3" type="ORF">ACFQBQ_00430</name>
</gene>
<dbReference type="Proteomes" id="UP001596391">
    <property type="component" value="Unassembled WGS sequence"/>
</dbReference>
<keyword evidence="2" id="KW-0472">Membrane</keyword>
<dbReference type="EMBL" id="JBHSWI010000001">
    <property type="protein sequence ID" value="MFC6644085.1"/>
    <property type="molecule type" value="Genomic_DNA"/>
</dbReference>
<evidence type="ECO:0000256" key="2">
    <source>
        <dbReference type="SAM" id="Phobius"/>
    </source>
</evidence>
<feature type="transmembrane region" description="Helical" evidence="2">
    <location>
        <begin position="242"/>
        <end position="260"/>
    </location>
</feature>
<protein>
    <submittedName>
        <fullName evidence="3">Uncharacterized protein</fullName>
    </submittedName>
</protein>
<name>A0ABW1Z504_9BACT</name>
<feature type="coiled-coil region" evidence="1">
    <location>
        <begin position="29"/>
        <end position="56"/>
    </location>
</feature>
<reference evidence="4" key="1">
    <citation type="journal article" date="2019" name="Int. J. Syst. Evol. Microbiol.">
        <title>The Global Catalogue of Microorganisms (GCM) 10K type strain sequencing project: providing services to taxonomists for standard genome sequencing and annotation.</title>
        <authorList>
            <consortium name="The Broad Institute Genomics Platform"/>
            <consortium name="The Broad Institute Genome Sequencing Center for Infectious Disease"/>
            <person name="Wu L."/>
            <person name="Ma J."/>
        </authorList>
    </citation>
    <scope>NUCLEOTIDE SEQUENCE [LARGE SCALE GENOMIC DNA]</scope>
    <source>
        <strain evidence="4">CGMCC 1.16026</strain>
    </source>
</reference>
<evidence type="ECO:0000313" key="3">
    <source>
        <dbReference type="EMBL" id="MFC6644085.1"/>
    </source>
</evidence>
<feature type="transmembrane region" description="Helical" evidence="2">
    <location>
        <begin position="193"/>
        <end position="209"/>
    </location>
</feature>
<keyword evidence="1" id="KW-0175">Coiled coil</keyword>
<proteinExistence type="predicted"/>
<comment type="caution">
    <text evidence="3">The sequence shown here is derived from an EMBL/GenBank/DDBJ whole genome shotgun (WGS) entry which is preliminary data.</text>
</comment>
<evidence type="ECO:0000256" key="1">
    <source>
        <dbReference type="SAM" id="Coils"/>
    </source>
</evidence>
<dbReference type="RefSeq" id="WP_263370538.1">
    <property type="nucleotide sequence ID" value="NZ_JAGSYD010000002.1"/>
</dbReference>
<keyword evidence="2" id="KW-1133">Transmembrane helix</keyword>
<keyword evidence="4" id="KW-1185">Reference proteome</keyword>
<organism evidence="3 4">
    <name type="scientific">Granulicella cerasi</name>
    <dbReference type="NCBI Taxonomy" id="741063"/>
    <lineage>
        <taxon>Bacteria</taxon>
        <taxon>Pseudomonadati</taxon>
        <taxon>Acidobacteriota</taxon>
        <taxon>Terriglobia</taxon>
        <taxon>Terriglobales</taxon>
        <taxon>Acidobacteriaceae</taxon>
        <taxon>Granulicella</taxon>
    </lineage>
</organism>
<evidence type="ECO:0000313" key="4">
    <source>
        <dbReference type="Proteomes" id="UP001596391"/>
    </source>
</evidence>
<keyword evidence="2" id="KW-0812">Transmembrane</keyword>